<dbReference type="SUPFAM" id="SSF52833">
    <property type="entry name" value="Thioredoxin-like"/>
    <property type="match status" value="1"/>
</dbReference>
<dbReference type="Gene3D" id="1.20.1050.10">
    <property type="match status" value="1"/>
</dbReference>
<dbReference type="SUPFAM" id="SSF47616">
    <property type="entry name" value="GST C-terminal domain-like"/>
    <property type="match status" value="1"/>
</dbReference>
<dbReference type="InterPro" id="IPR036282">
    <property type="entry name" value="Glutathione-S-Trfase_C_sf"/>
</dbReference>
<dbReference type="OrthoDB" id="9795329at2"/>
<evidence type="ECO:0000313" key="3">
    <source>
        <dbReference type="Proteomes" id="UP000038011"/>
    </source>
</evidence>
<dbReference type="PANTHER" id="PTHR43968:SF6">
    <property type="entry name" value="GLUTATHIONE S-TRANSFERASE OMEGA"/>
    <property type="match status" value="1"/>
</dbReference>
<dbReference type="InterPro" id="IPR004045">
    <property type="entry name" value="Glutathione_S-Trfase_N"/>
</dbReference>
<evidence type="ECO:0000259" key="1">
    <source>
        <dbReference type="PROSITE" id="PS50404"/>
    </source>
</evidence>
<accession>A0A0N1J6J9</accession>
<dbReference type="EMBL" id="JXMU01000003">
    <property type="protein sequence ID" value="KPB02424.1"/>
    <property type="molecule type" value="Genomic_DNA"/>
</dbReference>
<keyword evidence="2" id="KW-0808">Transferase</keyword>
<keyword evidence="3" id="KW-1185">Reference proteome</keyword>
<dbReference type="Gene3D" id="3.40.30.10">
    <property type="entry name" value="Glutaredoxin"/>
    <property type="match status" value="1"/>
</dbReference>
<dbReference type="AlphaFoldDB" id="A0A0N1J6J9"/>
<organism evidence="2 3">
    <name type="scientific">Ahrensia marina</name>
    <dbReference type="NCBI Taxonomy" id="1514904"/>
    <lineage>
        <taxon>Bacteria</taxon>
        <taxon>Pseudomonadati</taxon>
        <taxon>Pseudomonadota</taxon>
        <taxon>Alphaproteobacteria</taxon>
        <taxon>Hyphomicrobiales</taxon>
        <taxon>Ahrensiaceae</taxon>
        <taxon>Ahrensia</taxon>
    </lineage>
</organism>
<gene>
    <name evidence="2" type="ORF">SU32_04060</name>
</gene>
<evidence type="ECO:0000313" key="2">
    <source>
        <dbReference type="EMBL" id="KPB02424.1"/>
    </source>
</evidence>
<dbReference type="RefSeq" id="WP_053998055.1">
    <property type="nucleotide sequence ID" value="NZ_JXMU01000003.1"/>
</dbReference>
<protein>
    <submittedName>
        <fullName evidence="2">Glutathione S-transferase</fullName>
    </submittedName>
</protein>
<dbReference type="STRING" id="1514904.SU32_04060"/>
<dbReference type="GO" id="GO:0016740">
    <property type="term" value="F:transferase activity"/>
    <property type="evidence" value="ECO:0007669"/>
    <property type="project" value="UniProtKB-KW"/>
</dbReference>
<comment type="caution">
    <text evidence="2">The sequence shown here is derived from an EMBL/GenBank/DDBJ whole genome shotgun (WGS) entry which is preliminary data.</text>
</comment>
<feature type="domain" description="GST N-terminal" evidence="1">
    <location>
        <begin position="1"/>
        <end position="79"/>
    </location>
</feature>
<dbReference type="PANTHER" id="PTHR43968">
    <property type="match status" value="1"/>
</dbReference>
<dbReference type="InterPro" id="IPR036249">
    <property type="entry name" value="Thioredoxin-like_sf"/>
</dbReference>
<dbReference type="Pfam" id="PF13410">
    <property type="entry name" value="GST_C_2"/>
    <property type="match status" value="1"/>
</dbReference>
<sequence>MPVILYSPASPYSAKVRMAADYTNVGIEARKVTTSDEPDDLIGANPLGKIPTLILDDGFSLFDSRAIMQEIDRMSGKVLFPRNGEKRRAAERLEAAADGLCDCLLAQVYEKRMRPEEKVHQEWLDLQARKVERALDWLEANITPVRGKLNGGQFAVAAAISYMDLRFPDLNWRRGRSKLRRFETRFKEAYPAFDLNKAQA</sequence>
<dbReference type="InterPro" id="IPR050983">
    <property type="entry name" value="GST_Omega/HSP26"/>
</dbReference>
<reference evidence="2 3" key="1">
    <citation type="submission" date="2015-01" db="EMBL/GenBank/DDBJ databases">
        <title>Ahrensia donghaiensis sp. nov., a novel dimethylsulphoniopropionate-cleavage bacterium isolated from seawater and emended descriptions of the genus Ahrensia and Ahrensia kielensis.</title>
        <authorList>
            <person name="Liu J."/>
        </authorList>
    </citation>
    <scope>NUCLEOTIDE SEQUENCE [LARGE SCALE GENOMIC DNA]</scope>
    <source>
        <strain evidence="2 3">LZD062</strain>
    </source>
</reference>
<proteinExistence type="predicted"/>
<dbReference type="CDD" id="cd03205">
    <property type="entry name" value="GST_C_6"/>
    <property type="match status" value="1"/>
</dbReference>
<dbReference type="Proteomes" id="UP000038011">
    <property type="component" value="Unassembled WGS sequence"/>
</dbReference>
<dbReference type="PROSITE" id="PS50404">
    <property type="entry name" value="GST_NTER"/>
    <property type="match status" value="1"/>
</dbReference>
<dbReference type="PATRIC" id="fig|1514904.3.peg.2525"/>
<name>A0A0N1J6J9_9HYPH</name>
<dbReference type="GO" id="GO:0005737">
    <property type="term" value="C:cytoplasm"/>
    <property type="evidence" value="ECO:0007669"/>
    <property type="project" value="TreeGrafter"/>
</dbReference>
<dbReference type="Pfam" id="PF13417">
    <property type="entry name" value="GST_N_3"/>
    <property type="match status" value="1"/>
</dbReference>